<organism evidence="2 3">
    <name type="scientific">Adhaeretor mobilis</name>
    <dbReference type="NCBI Taxonomy" id="1930276"/>
    <lineage>
        <taxon>Bacteria</taxon>
        <taxon>Pseudomonadati</taxon>
        <taxon>Planctomycetota</taxon>
        <taxon>Planctomycetia</taxon>
        <taxon>Pirellulales</taxon>
        <taxon>Lacipirellulaceae</taxon>
        <taxon>Adhaeretor</taxon>
    </lineage>
</organism>
<sequence>MILVPELHLEKVIAQWLPPSRGRSVQELGSHGGLSGARLWKIDYQEQSYCLRQLPDRPPAERLAEIHGFLDHLQSQQCQFTPRVMRTLRGETHIFENGHAWELLTWLPGAALPVKDLQGEQTKTALETLATVHILADSLRTSPEVSSGGSRGIQVRDSTLKGLSQDIYQARMAELIVTSDSLYAERCQRMFAALRSCLPIIQEEVAKVVQMPLPLRWILGDVHREHLLFTGNEVTGLIDFGAVRVDSPMTDVARLLGSTTLDDHEKWTAGLTAYTLIRRISPSELATMAAFDAGGVAVAANRWLHWLLVSDEEISHLAPSAVQERLCFLTTRLEAMIERGRAGVLPAG</sequence>
<evidence type="ECO:0000313" key="3">
    <source>
        <dbReference type="Proteomes" id="UP000319852"/>
    </source>
</evidence>
<protein>
    <submittedName>
        <fullName evidence="2">Homoserine kinase</fullName>
    </submittedName>
</protein>
<reference evidence="2 3" key="1">
    <citation type="submission" date="2019-02" db="EMBL/GenBank/DDBJ databases">
        <title>Deep-cultivation of Planctomycetes and their phenomic and genomic characterization uncovers novel biology.</title>
        <authorList>
            <person name="Wiegand S."/>
            <person name="Jogler M."/>
            <person name="Boedeker C."/>
            <person name="Pinto D."/>
            <person name="Vollmers J."/>
            <person name="Rivas-Marin E."/>
            <person name="Kohn T."/>
            <person name="Peeters S.H."/>
            <person name="Heuer A."/>
            <person name="Rast P."/>
            <person name="Oberbeckmann S."/>
            <person name="Bunk B."/>
            <person name="Jeske O."/>
            <person name="Meyerdierks A."/>
            <person name="Storesund J.E."/>
            <person name="Kallscheuer N."/>
            <person name="Luecker S."/>
            <person name="Lage O.M."/>
            <person name="Pohl T."/>
            <person name="Merkel B.J."/>
            <person name="Hornburger P."/>
            <person name="Mueller R.-W."/>
            <person name="Bruemmer F."/>
            <person name="Labrenz M."/>
            <person name="Spormann A.M."/>
            <person name="Op den Camp H."/>
            <person name="Overmann J."/>
            <person name="Amann R."/>
            <person name="Jetten M.S.M."/>
            <person name="Mascher T."/>
            <person name="Medema M.H."/>
            <person name="Devos D.P."/>
            <person name="Kaster A.-K."/>
            <person name="Ovreas L."/>
            <person name="Rohde M."/>
            <person name="Galperin M.Y."/>
            <person name="Jogler C."/>
        </authorList>
    </citation>
    <scope>NUCLEOTIDE SEQUENCE [LARGE SCALE GENOMIC DNA]</scope>
    <source>
        <strain evidence="2 3">HG15A2</strain>
    </source>
</reference>
<dbReference type="InterPro" id="IPR002575">
    <property type="entry name" value="Aminoglycoside_PTrfase"/>
</dbReference>
<dbReference type="Gene3D" id="3.30.200.20">
    <property type="entry name" value="Phosphorylase Kinase, domain 1"/>
    <property type="match status" value="1"/>
</dbReference>
<dbReference type="AlphaFoldDB" id="A0A517MVL1"/>
<dbReference type="GO" id="GO:0016301">
    <property type="term" value="F:kinase activity"/>
    <property type="evidence" value="ECO:0007669"/>
    <property type="project" value="UniProtKB-KW"/>
</dbReference>
<dbReference type="KEGG" id="amob:HG15A2_22010"/>
<gene>
    <name evidence="2" type="ORF">HG15A2_22010</name>
</gene>
<dbReference type="EMBL" id="CP036263">
    <property type="protein sequence ID" value="QDS98913.1"/>
    <property type="molecule type" value="Genomic_DNA"/>
</dbReference>
<dbReference type="InterPro" id="IPR011009">
    <property type="entry name" value="Kinase-like_dom_sf"/>
</dbReference>
<accession>A0A517MVL1</accession>
<feature type="domain" description="Aminoglycoside phosphotransferase" evidence="1">
    <location>
        <begin position="32"/>
        <end position="274"/>
    </location>
</feature>
<evidence type="ECO:0000259" key="1">
    <source>
        <dbReference type="Pfam" id="PF01636"/>
    </source>
</evidence>
<keyword evidence="2" id="KW-0808">Transferase</keyword>
<proteinExistence type="predicted"/>
<name>A0A517MVL1_9BACT</name>
<dbReference type="SUPFAM" id="SSF56112">
    <property type="entry name" value="Protein kinase-like (PK-like)"/>
    <property type="match status" value="1"/>
</dbReference>
<dbReference type="RefSeq" id="WP_218932476.1">
    <property type="nucleotide sequence ID" value="NZ_CP036263.1"/>
</dbReference>
<dbReference type="Gene3D" id="3.90.1200.10">
    <property type="match status" value="1"/>
</dbReference>
<dbReference type="Pfam" id="PF01636">
    <property type="entry name" value="APH"/>
    <property type="match status" value="1"/>
</dbReference>
<dbReference type="Proteomes" id="UP000319852">
    <property type="component" value="Chromosome"/>
</dbReference>
<evidence type="ECO:0000313" key="2">
    <source>
        <dbReference type="EMBL" id="QDS98913.1"/>
    </source>
</evidence>
<keyword evidence="3" id="KW-1185">Reference proteome</keyword>
<keyword evidence="2" id="KW-0418">Kinase</keyword>